<protein>
    <submittedName>
        <fullName evidence="3">DUF3040 domain-containing protein</fullName>
    </submittedName>
</protein>
<feature type="transmembrane region" description="Helical" evidence="2">
    <location>
        <begin position="43"/>
        <end position="62"/>
    </location>
</feature>
<evidence type="ECO:0000256" key="2">
    <source>
        <dbReference type="SAM" id="Phobius"/>
    </source>
</evidence>
<feature type="region of interest" description="Disordered" evidence="1">
    <location>
        <begin position="93"/>
        <end position="153"/>
    </location>
</feature>
<dbReference type="AlphaFoldDB" id="A0A5A7SER5"/>
<feature type="compositionally biased region" description="Basic and acidic residues" evidence="1">
    <location>
        <begin position="141"/>
        <end position="153"/>
    </location>
</feature>
<evidence type="ECO:0000313" key="4">
    <source>
        <dbReference type="Proteomes" id="UP000322244"/>
    </source>
</evidence>
<name>A0A5A7SER5_9NOCA</name>
<sequence length="153" mass="16221">MPLSEHEQRMLDQIESALYAEDPKFASTVRGGRLRAATSRRRLQAAALFVLGLVLLIAGVALPVKPGGFPIISLVGFVVMFGAGVLFLMGSSGKAGAKKGSAPTPEDRTGGGNDFGRGKPKGPGSGKSRGPRNKSGGFSSRMEDRFRKRFEQE</sequence>
<dbReference type="Pfam" id="PF11239">
    <property type="entry name" value="DUF3040"/>
    <property type="match status" value="1"/>
</dbReference>
<accession>A0A5A7SER5</accession>
<dbReference type="RefSeq" id="WP_149430390.1">
    <property type="nucleotide sequence ID" value="NZ_VLNY01000004.1"/>
</dbReference>
<feature type="compositionally biased region" description="Low complexity" evidence="1">
    <location>
        <begin position="93"/>
        <end position="102"/>
    </location>
</feature>
<evidence type="ECO:0000313" key="3">
    <source>
        <dbReference type="EMBL" id="KAA0023133.1"/>
    </source>
</evidence>
<organism evidence="3 4">
    <name type="scientific">Antrihabitans cavernicola</name>
    <dbReference type="NCBI Taxonomy" id="2495913"/>
    <lineage>
        <taxon>Bacteria</taxon>
        <taxon>Bacillati</taxon>
        <taxon>Actinomycetota</taxon>
        <taxon>Actinomycetes</taxon>
        <taxon>Mycobacteriales</taxon>
        <taxon>Nocardiaceae</taxon>
        <taxon>Antrihabitans</taxon>
    </lineage>
</organism>
<keyword evidence="2" id="KW-0472">Membrane</keyword>
<reference evidence="3 4" key="1">
    <citation type="submission" date="2019-07" db="EMBL/GenBank/DDBJ databases">
        <title>Rhodococcus cavernicolus sp. nov., isolated from a cave.</title>
        <authorList>
            <person name="Lee S.D."/>
        </authorList>
    </citation>
    <scope>NUCLEOTIDE SEQUENCE [LARGE SCALE GENOMIC DNA]</scope>
    <source>
        <strain evidence="3 4">C1-24</strain>
    </source>
</reference>
<gene>
    <name evidence="3" type="ORF">FOY51_11720</name>
</gene>
<keyword evidence="2" id="KW-0812">Transmembrane</keyword>
<keyword evidence="2" id="KW-1133">Transmembrane helix</keyword>
<feature type="transmembrane region" description="Helical" evidence="2">
    <location>
        <begin position="68"/>
        <end position="89"/>
    </location>
</feature>
<dbReference type="EMBL" id="VLNY01000004">
    <property type="protein sequence ID" value="KAA0023133.1"/>
    <property type="molecule type" value="Genomic_DNA"/>
</dbReference>
<keyword evidence="4" id="KW-1185">Reference proteome</keyword>
<evidence type="ECO:0000256" key="1">
    <source>
        <dbReference type="SAM" id="MobiDB-lite"/>
    </source>
</evidence>
<dbReference type="Proteomes" id="UP000322244">
    <property type="component" value="Unassembled WGS sequence"/>
</dbReference>
<comment type="caution">
    <text evidence="3">The sequence shown here is derived from an EMBL/GenBank/DDBJ whole genome shotgun (WGS) entry which is preliminary data.</text>
</comment>
<dbReference type="InterPro" id="IPR021401">
    <property type="entry name" value="DUF3040"/>
</dbReference>
<feature type="compositionally biased region" description="Gly residues" evidence="1">
    <location>
        <begin position="110"/>
        <end position="127"/>
    </location>
</feature>
<proteinExistence type="predicted"/>
<dbReference type="OrthoDB" id="5244024at2"/>